<evidence type="ECO:0000313" key="2">
    <source>
        <dbReference type="EMBL" id="NSL86916.1"/>
    </source>
</evidence>
<dbReference type="SUPFAM" id="SSF46689">
    <property type="entry name" value="Homeodomain-like"/>
    <property type="match status" value="1"/>
</dbReference>
<dbReference type="GO" id="GO:0003677">
    <property type="term" value="F:DNA binding"/>
    <property type="evidence" value="ECO:0007669"/>
    <property type="project" value="UniProtKB-UniRule"/>
</dbReference>
<dbReference type="InterPro" id="IPR050624">
    <property type="entry name" value="HTH-type_Tx_Regulator"/>
</dbReference>
<dbReference type="Gene3D" id="1.10.357.10">
    <property type="entry name" value="Tetracycline Repressor, domain 2"/>
    <property type="match status" value="1"/>
</dbReference>
<reference evidence="2" key="1">
    <citation type="submission" date="2020-05" db="EMBL/GenBank/DDBJ databases">
        <title>Chitinophaga laudate sp. nov., isolated from a tropical peat swamp.</title>
        <authorList>
            <person name="Goh C.B.S."/>
            <person name="Lee M.S."/>
            <person name="Parimannan S."/>
            <person name="Pasbakhsh P."/>
            <person name="Yule C.M."/>
            <person name="Rajandas H."/>
            <person name="Loke S."/>
            <person name="Croft L."/>
            <person name="Tan J.B.L."/>
        </authorList>
    </citation>
    <scope>NUCLEOTIDE SEQUENCE</scope>
    <source>
        <strain evidence="2">Mgbs1</strain>
    </source>
</reference>
<gene>
    <name evidence="2" type="ORF">ECE50_008750</name>
</gene>
<dbReference type="InterPro" id="IPR036271">
    <property type="entry name" value="Tet_transcr_reg_TetR-rel_C_sf"/>
</dbReference>
<keyword evidence="3" id="KW-1185">Reference proteome</keyword>
<dbReference type="Gene3D" id="1.10.10.60">
    <property type="entry name" value="Homeodomain-like"/>
    <property type="match status" value="1"/>
</dbReference>
<keyword evidence="1" id="KW-0238">DNA-binding</keyword>
<dbReference type="OrthoDB" id="9789566at2"/>
<dbReference type="InterPro" id="IPR009057">
    <property type="entry name" value="Homeodomain-like_sf"/>
</dbReference>
<accession>A0A433WQ33</accession>
<evidence type="ECO:0000313" key="3">
    <source>
        <dbReference type="Proteomes" id="UP000281028"/>
    </source>
</evidence>
<dbReference type="PANTHER" id="PTHR43479">
    <property type="entry name" value="ACREF/ENVCD OPERON REPRESSOR-RELATED"/>
    <property type="match status" value="1"/>
</dbReference>
<dbReference type="EMBL" id="RIAR02000001">
    <property type="protein sequence ID" value="NSL86916.1"/>
    <property type="molecule type" value="Genomic_DNA"/>
</dbReference>
<name>A0A433WQ33_9BACT</name>
<dbReference type="PANTHER" id="PTHR43479:SF11">
    <property type="entry name" value="ACREF_ENVCD OPERON REPRESSOR-RELATED"/>
    <property type="match status" value="1"/>
</dbReference>
<evidence type="ECO:0000256" key="1">
    <source>
        <dbReference type="ARBA" id="ARBA00023125"/>
    </source>
</evidence>
<dbReference type="Proteomes" id="UP000281028">
    <property type="component" value="Unassembled WGS sequence"/>
</dbReference>
<dbReference type="InterPro" id="IPR001647">
    <property type="entry name" value="HTH_TetR"/>
</dbReference>
<dbReference type="Pfam" id="PF00440">
    <property type="entry name" value="TetR_N"/>
    <property type="match status" value="1"/>
</dbReference>
<dbReference type="AlphaFoldDB" id="A0A433WQ33"/>
<organism evidence="2 3">
    <name type="scientific">Chitinophaga solisilvae</name>
    <dbReference type="NCBI Taxonomy" id="1233460"/>
    <lineage>
        <taxon>Bacteria</taxon>
        <taxon>Pseudomonadati</taxon>
        <taxon>Bacteroidota</taxon>
        <taxon>Chitinophagia</taxon>
        <taxon>Chitinophagales</taxon>
        <taxon>Chitinophagaceae</taxon>
        <taxon>Chitinophaga</taxon>
    </lineage>
</organism>
<sequence length="198" mass="22185">MPKQKEQFEEMRQQTIARLKKSGLELFARKGLAATNIKEIAAHTGISLGLMYHYYSSKEELYLQLANEAMDKSQALFDHLQSQEISAGEKITQFLAAFMYGVQKDAGIYYFILISQLFETGNKTEDRQLMKRKLQSIANLAVIVEEGQQSGECVKGNPFELAAAFVAATQGLAGFKLMFKDKFQMPEAAVLTRILLVG</sequence>
<proteinExistence type="predicted"/>
<protein>
    <submittedName>
        <fullName evidence="2">TetR/AcrR family transcriptional regulator</fullName>
    </submittedName>
</protein>
<dbReference type="PRINTS" id="PR00455">
    <property type="entry name" value="HTHTETR"/>
</dbReference>
<comment type="caution">
    <text evidence="2">The sequence shown here is derived from an EMBL/GenBank/DDBJ whole genome shotgun (WGS) entry which is preliminary data.</text>
</comment>
<dbReference type="SUPFAM" id="SSF48498">
    <property type="entry name" value="Tetracyclin repressor-like, C-terminal domain"/>
    <property type="match status" value="1"/>
</dbReference>
<dbReference type="PROSITE" id="PS50977">
    <property type="entry name" value="HTH_TETR_2"/>
    <property type="match status" value="1"/>
</dbReference>